<accession>G7KBT0</accession>
<proteinExistence type="predicted"/>
<dbReference type="EMBL" id="CM001221">
    <property type="protein sequence ID" value="AES99383.1"/>
    <property type="molecule type" value="Genomic_DNA"/>
</dbReference>
<dbReference type="Proteomes" id="UP000002051">
    <property type="component" value="Chromosome 5"/>
</dbReference>
<dbReference type="InterPro" id="IPR036047">
    <property type="entry name" value="F-box-like_dom_sf"/>
</dbReference>
<organism evidence="1 4">
    <name type="scientific">Medicago truncatula</name>
    <name type="common">Barrel medic</name>
    <name type="synonym">Medicago tribuloides</name>
    <dbReference type="NCBI Taxonomy" id="3880"/>
    <lineage>
        <taxon>Eukaryota</taxon>
        <taxon>Viridiplantae</taxon>
        <taxon>Streptophyta</taxon>
        <taxon>Embryophyta</taxon>
        <taxon>Tracheophyta</taxon>
        <taxon>Spermatophyta</taxon>
        <taxon>Magnoliopsida</taxon>
        <taxon>eudicotyledons</taxon>
        <taxon>Gunneridae</taxon>
        <taxon>Pentapetalae</taxon>
        <taxon>rosids</taxon>
        <taxon>fabids</taxon>
        <taxon>Fabales</taxon>
        <taxon>Fabaceae</taxon>
        <taxon>Papilionoideae</taxon>
        <taxon>50 kb inversion clade</taxon>
        <taxon>NPAAA clade</taxon>
        <taxon>Hologalegina</taxon>
        <taxon>IRL clade</taxon>
        <taxon>Trifolieae</taxon>
        <taxon>Medicago</taxon>
    </lineage>
</organism>
<reference evidence="1 4" key="2">
    <citation type="journal article" date="2014" name="BMC Genomics">
        <title>An improved genome release (version Mt4.0) for the model legume Medicago truncatula.</title>
        <authorList>
            <person name="Tang H."/>
            <person name="Krishnakumar V."/>
            <person name="Bidwell S."/>
            <person name="Rosen B."/>
            <person name="Chan A."/>
            <person name="Zhou S."/>
            <person name="Gentzbittel L."/>
            <person name="Childs K.L."/>
            <person name="Yandell M."/>
            <person name="Gundlach H."/>
            <person name="Mayer K.F."/>
            <person name="Schwartz D.C."/>
            <person name="Town C.D."/>
        </authorList>
    </citation>
    <scope>GENOME REANNOTATION</scope>
    <source>
        <strain evidence="3 4">cv. Jemalong A17</strain>
    </source>
</reference>
<evidence type="ECO:0000313" key="1">
    <source>
        <dbReference type="EMBL" id="AES99383.1"/>
    </source>
</evidence>
<gene>
    <name evidence="1" type="ordered locus">MTR_5g080110</name>
    <name evidence="2" type="ORF">MtrunA17_Chr5g0435461</name>
</gene>
<dbReference type="SUPFAM" id="SSF81383">
    <property type="entry name" value="F-box domain"/>
    <property type="match status" value="1"/>
</dbReference>
<dbReference type="EnsemblPlants" id="AES99383">
    <property type="protein sequence ID" value="AES99383"/>
    <property type="gene ID" value="MTR_5g080110"/>
</dbReference>
<evidence type="ECO:0000313" key="5">
    <source>
        <dbReference type="Proteomes" id="UP000265566"/>
    </source>
</evidence>
<evidence type="ECO:0000313" key="2">
    <source>
        <dbReference type="EMBL" id="RHN56989.1"/>
    </source>
</evidence>
<reference evidence="5" key="4">
    <citation type="journal article" date="2018" name="Nat. Plants">
        <title>Whole-genome landscape of Medicago truncatula symbiotic genes.</title>
        <authorList>
            <person name="Pecrix Y."/>
            <person name="Staton S.E."/>
            <person name="Sallet E."/>
            <person name="Lelandais-Briere C."/>
            <person name="Moreau S."/>
            <person name="Carrere S."/>
            <person name="Blein T."/>
            <person name="Jardinaud M.F."/>
            <person name="Latrasse D."/>
            <person name="Zouine M."/>
            <person name="Zahm M."/>
            <person name="Kreplak J."/>
            <person name="Mayjonade B."/>
            <person name="Satge C."/>
            <person name="Perez M."/>
            <person name="Cauet S."/>
            <person name="Marande W."/>
            <person name="Chantry-Darmon C."/>
            <person name="Lopez-Roques C."/>
            <person name="Bouchez O."/>
            <person name="Berard A."/>
            <person name="Debelle F."/>
            <person name="Munos S."/>
            <person name="Bendahmane A."/>
            <person name="Berges H."/>
            <person name="Niebel A."/>
            <person name="Buitink J."/>
            <person name="Frugier F."/>
            <person name="Benhamed M."/>
            <person name="Crespi M."/>
            <person name="Gouzy J."/>
            <person name="Gamas P."/>
        </authorList>
    </citation>
    <scope>NUCLEOTIDE SEQUENCE [LARGE SCALE GENOMIC DNA]</scope>
    <source>
        <strain evidence="5">cv. Jemalong A17</strain>
    </source>
</reference>
<dbReference type="EMBL" id="PSQE01000005">
    <property type="protein sequence ID" value="RHN56989.1"/>
    <property type="molecule type" value="Genomic_DNA"/>
</dbReference>
<reference evidence="3" key="3">
    <citation type="submission" date="2015-04" db="UniProtKB">
        <authorList>
            <consortium name="EnsemblPlants"/>
        </authorList>
    </citation>
    <scope>IDENTIFICATION</scope>
    <source>
        <strain evidence="3">cv. Jemalong A17</strain>
    </source>
</reference>
<dbReference type="Proteomes" id="UP000265566">
    <property type="component" value="Chromosome 5"/>
</dbReference>
<name>G7KBT0_MEDTR</name>
<keyword evidence="4" id="KW-1185">Reference proteome</keyword>
<dbReference type="Gramene" id="rna32463">
    <property type="protein sequence ID" value="RHN56989.1"/>
    <property type="gene ID" value="gene32463"/>
</dbReference>
<dbReference type="HOGENOM" id="CLU_2816288_0_0_1"/>
<reference evidence="2" key="5">
    <citation type="journal article" date="2018" name="Nat. Plants">
        <title>Whole-genome landscape of Medicago truncatula symbiotic genes.</title>
        <authorList>
            <person name="Pecrix Y."/>
            <person name="Gamas P."/>
            <person name="Carrere S."/>
        </authorList>
    </citation>
    <scope>NUCLEOTIDE SEQUENCE</scope>
    <source>
        <tissue evidence="2">Leaves</tissue>
    </source>
</reference>
<sequence length="67" mass="7880">MGVNIDRFNLLHDSFLSIFVSSLPFKDAARTSILSKDWKKVCKLTRNIEFNELFFIKFDQTHEIVQS</sequence>
<evidence type="ECO:0000313" key="4">
    <source>
        <dbReference type="Proteomes" id="UP000002051"/>
    </source>
</evidence>
<reference evidence="1 4" key="1">
    <citation type="journal article" date="2011" name="Nature">
        <title>The Medicago genome provides insight into the evolution of rhizobial symbioses.</title>
        <authorList>
            <person name="Young N.D."/>
            <person name="Debelle F."/>
            <person name="Oldroyd G.E."/>
            <person name="Geurts R."/>
            <person name="Cannon S.B."/>
            <person name="Udvardi M.K."/>
            <person name="Benedito V.A."/>
            <person name="Mayer K.F."/>
            <person name="Gouzy J."/>
            <person name="Schoof H."/>
            <person name="Van de Peer Y."/>
            <person name="Proost S."/>
            <person name="Cook D.R."/>
            <person name="Meyers B.C."/>
            <person name="Spannagl M."/>
            <person name="Cheung F."/>
            <person name="De Mita S."/>
            <person name="Krishnakumar V."/>
            <person name="Gundlach H."/>
            <person name="Zhou S."/>
            <person name="Mudge J."/>
            <person name="Bharti A.K."/>
            <person name="Murray J.D."/>
            <person name="Naoumkina M.A."/>
            <person name="Rosen B."/>
            <person name="Silverstein K.A."/>
            <person name="Tang H."/>
            <person name="Rombauts S."/>
            <person name="Zhao P.X."/>
            <person name="Zhou P."/>
            <person name="Barbe V."/>
            <person name="Bardou P."/>
            <person name="Bechner M."/>
            <person name="Bellec A."/>
            <person name="Berger A."/>
            <person name="Berges H."/>
            <person name="Bidwell S."/>
            <person name="Bisseling T."/>
            <person name="Choisne N."/>
            <person name="Couloux A."/>
            <person name="Denny R."/>
            <person name="Deshpande S."/>
            <person name="Dai X."/>
            <person name="Doyle J.J."/>
            <person name="Dudez A.M."/>
            <person name="Farmer A.D."/>
            <person name="Fouteau S."/>
            <person name="Franken C."/>
            <person name="Gibelin C."/>
            <person name="Gish J."/>
            <person name="Goldstein S."/>
            <person name="Gonzalez A.J."/>
            <person name="Green P.J."/>
            <person name="Hallab A."/>
            <person name="Hartog M."/>
            <person name="Hua A."/>
            <person name="Humphray S.J."/>
            <person name="Jeong D.H."/>
            <person name="Jing Y."/>
            <person name="Jocker A."/>
            <person name="Kenton S.M."/>
            <person name="Kim D.J."/>
            <person name="Klee K."/>
            <person name="Lai H."/>
            <person name="Lang C."/>
            <person name="Lin S."/>
            <person name="Macmil S.L."/>
            <person name="Magdelenat G."/>
            <person name="Matthews L."/>
            <person name="McCorrison J."/>
            <person name="Monaghan E.L."/>
            <person name="Mun J.H."/>
            <person name="Najar F.Z."/>
            <person name="Nicholson C."/>
            <person name="Noirot C."/>
            <person name="O'Bleness M."/>
            <person name="Paule C.R."/>
            <person name="Poulain J."/>
            <person name="Prion F."/>
            <person name="Qin B."/>
            <person name="Qu C."/>
            <person name="Retzel E.F."/>
            <person name="Riddle C."/>
            <person name="Sallet E."/>
            <person name="Samain S."/>
            <person name="Samson N."/>
            <person name="Sanders I."/>
            <person name="Saurat O."/>
            <person name="Scarpelli C."/>
            <person name="Schiex T."/>
            <person name="Segurens B."/>
            <person name="Severin A.J."/>
            <person name="Sherrier D.J."/>
            <person name="Shi R."/>
            <person name="Sims S."/>
            <person name="Singer S.R."/>
            <person name="Sinharoy S."/>
            <person name="Sterck L."/>
            <person name="Viollet A."/>
            <person name="Wang B.B."/>
            <person name="Wang K."/>
            <person name="Wang M."/>
            <person name="Wang X."/>
            <person name="Warfsmann J."/>
            <person name="Weissenbach J."/>
            <person name="White D.D."/>
            <person name="White J.D."/>
            <person name="Wiley G.B."/>
            <person name="Wincker P."/>
            <person name="Xing Y."/>
            <person name="Yang L."/>
            <person name="Yao Z."/>
            <person name="Ying F."/>
            <person name="Zhai J."/>
            <person name="Zhou L."/>
            <person name="Zuber A."/>
            <person name="Denarie J."/>
            <person name="Dixon R.A."/>
            <person name="May G.D."/>
            <person name="Schwartz D.C."/>
            <person name="Rogers J."/>
            <person name="Quetier F."/>
            <person name="Town C.D."/>
            <person name="Roe B.A."/>
        </authorList>
    </citation>
    <scope>NUCLEOTIDE SEQUENCE [LARGE SCALE GENOMIC DNA]</scope>
    <source>
        <strain evidence="1">A17</strain>
        <strain evidence="3 4">cv. Jemalong A17</strain>
    </source>
</reference>
<protein>
    <submittedName>
        <fullName evidence="1">F-box/RNI superfamily protein, putative</fullName>
    </submittedName>
    <submittedName>
        <fullName evidence="2">Putative F-box domain-containing protein</fullName>
    </submittedName>
</protein>
<dbReference type="PaxDb" id="3880-AES99383"/>
<dbReference type="AlphaFoldDB" id="G7KBT0"/>
<evidence type="ECO:0000313" key="3">
    <source>
        <dbReference type="EnsemblPlants" id="AES99383"/>
    </source>
</evidence>